<evidence type="ECO:0000256" key="1">
    <source>
        <dbReference type="ARBA" id="ARBA00023125"/>
    </source>
</evidence>
<dbReference type="SUPFAM" id="SSF46689">
    <property type="entry name" value="Homeodomain-like"/>
    <property type="match status" value="1"/>
</dbReference>
<dbReference type="PRINTS" id="PR00455">
    <property type="entry name" value="HTHTETR"/>
</dbReference>
<protein>
    <submittedName>
        <fullName evidence="4">HTH-type transcriptional regulator RutR</fullName>
    </submittedName>
</protein>
<dbReference type="AlphaFoldDB" id="A0A5S9P6J5"/>
<feature type="domain" description="HTH tetR-type" evidence="3">
    <location>
        <begin position="24"/>
        <end position="84"/>
    </location>
</feature>
<keyword evidence="1 2" id="KW-0238">DNA-binding</keyword>
<accession>A0A5S9P6J5</accession>
<proteinExistence type="predicted"/>
<dbReference type="PANTHER" id="PTHR30328">
    <property type="entry name" value="TRANSCRIPTIONAL REPRESSOR"/>
    <property type="match status" value="1"/>
</dbReference>
<dbReference type="InterPro" id="IPR001647">
    <property type="entry name" value="HTH_TetR"/>
</dbReference>
<evidence type="ECO:0000313" key="5">
    <source>
        <dbReference type="Proteomes" id="UP000434580"/>
    </source>
</evidence>
<reference evidence="4 5" key="1">
    <citation type="submission" date="2019-11" db="EMBL/GenBank/DDBJ databases">
        <authorList>
            <person name="Holert J."/>
        </authorList>
    </citation>
    <scope>NUCLEOTIDE SEQUENCE [LARGE SCALE GENOMIC DNA]</scope>
    <source>
        <strain evidence="4">BC5_2</strain>
    </source>
</reference>
<evidence type="ECO:0000259" key="3">
    <source>
        <dbReference type="PROSITE" id="PS50977"/>
    </source>
</evidence>
<dbReference type="Pfam" id="PF00440">
    <property type="entry name" value="TetR_N"/>
    <property type="match status" value="1"/>
</dbReference>
<dbReference type="PROSITE" id="PS50977">
    <property type="entry name" value="HTH_TETR_2"/>
    <property type="match status" value="1"/>
</dbReference>
<dbReference type="InterPro" id="IPR050109">
    <property type="entry name" value="HTH-type_TetR-like_transc_reg"/>
</dbReference>
<sequence length="232" mass="26275">MISDTLIPDTSMTETNTDKDHIKATMKDAILKAAEKVFSDYGFEGASFRAISELCGAKRALILYHFKSKDALWKAVAEDVKTRFLTQFSAYYHEAELKTDLQKSRQLNVAFLKAARDVPEYGRIILHEGLTPNERIKWMSQELKPELVTMPDLQDPFLIEASLSGLIRHMQAGALLYLGSMGPLIAMDTEDADTLLSDASIEQFADYFQAITLARMDQLKQLEEMQKEQVEE</sequence>
<name>A0A5S9P6J5_9GAMM</name>
<evidence type="ECO:0000313" key="4">
    <source>
        <dbReference type="EMBL" id="CAA0098972.1"/>
    </source>
</evidence>
<dbReference type="Proteomes" id="UP000434580">
    <property type="component" value="Unassembled WGS sequence"/>
</dbReference>
<dbReference type="InterPro" id="IPR009057">
    <property type="entry name" value="Homeodomain-like_sf"/>
</dbReference>
<evidence type="ECO:0000256" key="2">
    <source>
        <dbReference type="PROSITE-ProRule" id="PRU00335"/>
    </source>
</evidence>
<feature type="DNA-binding region" description="H-T-H motif" evidence="2">
    <location>
        <begin position="47"/>
        <end position="66"/>
    </location>
</feature>
<dbReference type="EMBL" id="CACSII010000007">
    <property type="protein sequence ID" value="CAA0098972.1"/>
    <property type="molecule type" value="Genomic_DNA"/>
</dbReference>
<gene>
    <name evidence="4" type="primary">rutR_2</name>
    <name evidence="4" type="ORF">DPBNPPHM_03641</name>
</gene>
<organism evidence="4 5">
    <name type="scientific">BD1-7 clade bacterium</name>
    <dbReference type="NCBI Taxonomy" id="2029982"/>
    <lineage>
        <taxon>Bacteria</taxon>
        <taxon>Pseudomonadati</taxon>
        <taxon>Pseudomonadota</taxon>
        <taxon>Gammaproteobacteria</taxon>
        <taxon>Cellvibrionales</taxon>
        <taxon>Spongiibacteraceae</taxon>
        <taxon>BD1-7 clade</taxon>
    </lineage>
</organism>
<dbReference type="Gene3D" id="1.10.357.10">
    <property type="entry name" value="Tetracycline Repressor, domain 2"/>
    <property type="match status" value="1"/>
</dbReference>
<dbReference type="GO" id="GO:0003677">
    <property type="term" value="F:DNA binding"/>
    <property type="evidence" value="ECO:0007669"/>
    <property type="project" value="UniProtKB-UniRule"/>
</dbReference>
<dbReference type="PANTHER" id="PTHR30328:SF54">
    <property type="entry name" value="HTH-TYPE TRANSCRIPTIONAL REPRESSOR SCO4008"/>
    <property type="match status" value="1"/>
</dbReference>